<dbReference type="GO" id="GO:0046872">
    <property type="term" value="F:metal ion binding"/>
    <property type="evidence" value="ECO:0007669"/>
    <property type="project" value="InterPro"/>
</dbReference>
<dbReference type="AlphaFoldDB" id="A0A1I4ING5"/>
<evidence type="ECO:0000259" key="5">
    <source>
        <dbReference type="PROSITE" id="PS50975"/>
    </source>
</evidence>
<keyword evidence="7" id="KW-1185">Reference proteome</keyword>
<dbReference type="Gene3D" id="3.30.470.20">
    <property type="entry name" value="ATP-grasp fold, B domain"/>
    <property type="match status" value="1"/>
</dbReference>
<accession>A0A1I4ING5</accession>
<dbReference type="RefSeq" id="WP_090925411.1">
    <property type="nucleotide sequence ID" value="NZ_FOTY01000002.1"/>
</dbReference>
<evidence type="ECO:0000313" key="6">
    <source>
        <dbReference type="EMBL" id="SFL55825.1"/>
    </source>
</evidence>
<evidence type="ECO:0000256" key="1">
    <source>
        <dbReference type="ARBA" id="ARBA00022598"/>
    </source>
</evidence>
<keyword evidence="1" id="KW-0436">Ligase</keyword>
<keyword evidence="3 4" id="KW-0067">ATP-binding</keyword>
<dbReference type="PANTHER" id="PTHR43585">
    <property type="entry name" value="FUMIPYRROLE BIOSYNTHESIS PROTEIN C"/>
    <property type="match status" value="1"/>
</dbReference>
<dbReference type="PROSITE" id="PS50975">
    <property type="entry name" value="ATP_GRASP"/>
    <property type="match status" value="1"/>
</dbReference>
<dbReference type="PANTHER" id="PTHR43585:SF2">
    <property type="entry name" value="ATP-GRASP ENZYME FSQD"/>
    <property type="match status" value="1"/>
</dbReference>
<evidence type="ECO:0000256" key="2">
    <source>
        <dbReference type="ARBA" id="ARBA00022741"/>
    </source>
</evidence>
<dbReference type="OrthoDB" id="2210549at2"/>
<dbReference type="EMBL" id="FOTY01000002">
    <property type="protein sequence ID" value="SFL55825.1"/>
    <property type="molecule type" value="Genomic_DNA"/>
</dbReference>
<reference evidence="6 7" key="1">
    <citation type="submission" date="2016-10" db="EMBL/GenBank/DDBJ databases">
        <authorList>
            <person name="de Groot N.N."/>
        </authorList>
    </citation>
    <scope>NUCLEOTIDE SEQUENCE [LARGE SCALE GENOMIC DNA]</scope>
    <source>
        <strain evidence="6 7">CGMCC 1.6134</strain>
    </source>
</reference>
<feature type="domain" description="ATP-grasp" evidence="5">
    <location>
        <begin position="125"/>
        <end position="318"/>
    </location>
</feature>
<evidence type="ECO:0000256" key="3">
    <source>
        <dbReference type="ARBA" id="ARBA00022840"/>
    </source>
</evidence>
<sequence>MTGTKNDNQYKTALIGWSLPSIEAADELGRPFVIVGPPHCEQYAEKYDLPFIAWDFDHYKKNYSMEDVWEQSEELYQLLKEENTGLAVPLFEDTVEWAAAVNGRIKEDPKIFKHSLLFRHKGKMKRRALLGGLKVGVFEEANSKEEVKQFFRRVNDAMLKAGEEDQDPVHVKAFDKAGDVGHRIIRTEADIDALEDEAFPNLVESHLDGVEVSCEVFVHNGNIQFLNITEYIVFGYSMMVPPSPEIEKQRKKIRGAVQSLIRAFDIQYGLIHPEFFIDEEGKISFIEVAARIPGGNIFDLIKKTYDFNPFQAHILCSDPNTSEEDLRSFFPKERKSKGHAGSLMVYPRVKSIEKLNVPQELEEHPGFDRHTMFTPVQRKVPEMEGFGNPQGVVFFHHDNHDHVREPLRDYADFDFYI</sequence>
<dbReference type="InterPro" id="IPR052032">
    <property type="entry name" value="ATP-dep_AA_Ligase"/>
</dbReference>
<dbReference type="InterPro" id="IPR011761">
    <property type="entry name" value="ATP-grasp"/>
</dbReference>
<keyword evidence="2 4" id="KW-0547">Nucleotide-binding</keyword>
<name>A0A1I4ING5_9BACI</name>
<dbReference type="SUPFAM" id="SSF56059">
    <property type="entry name" value="Glutathione synthetase ATP-binding domain-like"/>
    <property type="match status" value="1"/>
</dbReference>
<gene>
    <name evidence="6" type="ORF">SAMN04488054_102141</name>
</gene>
<evidence type="ECO:0000313" key="7">
    <source>
        <dbReference type="Proteomes" id="UP000199668"/>
    </source>
</evidence>
<dbReference type="GO" id="GO:0016874">
    <property type="term" value="F:ligase activity"/>
    <property type="evidence" value="ECO:0007669"/>
    <property type="project" value="UniProtKB-KW"/>
</dbReference>
<evidence type="ECO:0000256" key="4">
    <source>
        <dbReference type="PROSITE-ProRule" id="PRU00409"/>
    </source>
</evidence>
<dbReference type="Pfam" id="PF13535">
    <property type="entry name" value="ATP-grasp_4"/>
    <property type="match status" value="1"/>
</dbReference>
<dbReference type="GO" id="GO:0005524">
    <property type="term" value="F:ATP binding"/>
    <property type="evidence" value="ECO:0007669"/>
    <property type="project" value="UniProtKB-UniRule"/>
</dbReference>
<proteinExistence type="predicted"/>
<protein>
    <submittedName>
        <fullName evidence="6">ATP-grasp domain-containing protein</fullName>
    </submittedName>
</protein>
<organism evidence="6 7">
    <name type="scientific">Salibacterium qingdaonense</name>
    <dbReference type="NCBI Taxonomy" id="266892"/>
    <lineage>
        <taxon>Bacteria</taxon>
        <taxon>Bacillati</taxon>
        <taxon>Bacillota</taxon>
        <taxon>Bacilli</taxon>
        <taxon>Bacillales</taxon>
        <taxon>Bacillaceae</taxon>
    </lineage>
</organism>
<dbReference type="STRING" id="266892.SAMN04488054_102141"/>
<dbReference type="Proteomes" id="UP000199668">
    <property type="component" value="Unassembled WGS sequence"/>
</dbReference>